<evidence type="ECO:0000313" key="4">
    <source>
        <dbReference type="Proteomes" id="UP001447857"/>
    </source>
</evidence>
<feature type="domain" description="Guanylate cyclase" evidence="2">
    <location>
        <begin position="178"/>
        <end position="307"/>
    </location>
</feature>
<keyword evidence="1" id="KW-0472">Membrane</keyword>
<name>A0ABZ2Q893_9FLAO</name>
<reference evidence="3 4" key="1">
    <citation type="submission" date="2024-02" db="EMBL/GenBank/DDBJ databases">
        <title>complete genome of Flavobacterium ginsenosidimutans Str. YTB16.</title>
        <authorList>
            <person name="Wang Q."/>
        </authorList>
    </citation>
    <scope>NUCLEOTIDE SEQUENCE [LARGE SCALE GENOMIC DNA]</scope>
    <source>
        <strain evidence="3 4">YTB16</strain>
    </source>
</reference>
<dbReference type="SUPFAM" id="SSF55073">
    <property type="entry name" value="Nucleotide cyclase"/>
    <property type="match status" value="1"/>
</dbReference>
<dbReference type="CDD" id="cd07302">
    <property type="entry name" value="CHD"/>
    <property type="match status" value="1"/>
</dbReference>
<dbReference type="PROSITE" id="PS50125">
    <property type="entry name" value="GUANYLATE_CYCLASE_2"/>
    <property type="match status" value="1"/>
</dbReference>
<keyword evidence="3" id="KW-0456">Lyase</keyword>
<evidence type="ECO:0000256" key="1">
    <source>
        <dbReference type="SAM" id="Phobius"/>
    </source>
</evidence>
<protein>
    <submittedName>
        <fullName evidence="3">Adenylate/guanylate cyclase domain-containing protein</fullName>
        <ecNumber evidence="3">4.6.1.-</ecNumber>
    </submittedName>
</protein>
<feature type="transmembrane region" description="Helical" evidence="1">
    <location>
        <begin position="132"/>
        <end position="152"/>
    </location>
</feature>
<keyword evidence="1" id="KW-1133">Transmembrane helix</keyword>
<dbReference type="InterPro" id="IPR029787">
    <property type="entry name" value="Nucleotide_cyclase"/>
</dbReference>
<gene>
    <name evidence="3" type="ORF">V6624_18750</name>
</gene>
<dbReference type="Proteomes" id="UP001447857">
    <property type="component" value="Chromosome"/>
</dbReference>
<dbReference type="Gene3D" id="3.30.70.1230">
    <property type="entry name" value="Nucleotide cyclase"/>
    <property type="match status" value="1"/>
</dbReference>
<dbReference type="GO" id="GO:0016829">
    <property type="term" value="F:lyase activity"/>
    <property type="evidence" value="ECO:0007669"/>
    <property type="project" value="UniProtKB-KW"/>
</dbReference>
<proteinExistence type="predicted"/>
<accession>A0ABZ2Q893</accession>
<organism evidence="3 4">
    <name type="scientific">Flavobacterium ginsenosidimutans</name>
    <dbReference type="NCBI Taxonomy" id="687844"/>
    <lineage>
        <taxon>Bacteria</taxon>
        <taxon>Pseudomonadati</taxon>
        <taxon>Bacteroidota</taxon>
        <taxon>Flavobacteriia</taxon>
        <taxon>Flavobacteriales</taxon>
        <taxon>Flavobacteriaceae</taxon>
        <taxon>Flavobacterium</taxon>
    </lineage>
</organism>
<dbReference type="RefSeq" id="WP_338839761.1">
    <property type="nucleotide sequence ID" value="NZ_CP147988.1"/>
</dbReference>
<dbReference type="PANTHER" id="PTHR43081">
    <property type="entry name" value="ADENYLATE CYCLASE, TERMINAL-DIFFERENTIATION SPECIFIC-RELATED"/>
    <property type="match status" value="1"/>
</dbReference>
<dbReference type="PANTHER" id="PTHR43081:SF1">
    <property type="entry name" value="ADENYLATE CYCLASE, TERMINAL-DIFFERENTIATION SPECIFIC"/>
    <property type="match status" value="1"/>
</dbReference>
<sequence>MKITPYRLQYYLREILSVTMLWFFGGLLFVYIKFNDIPNHIISIAYPLIPGMTKKWIYLFSAITCISIGLLMGVFHTLIYPKMIKTRNIILTIVLRITVFTALTTALILVAFQFSGMPSNTWKSNSLPEGSGVSVMISMILMEILVGMVVTIRTNMGKNYFRNFIRNAYFTPSLEDRIFMFMDLKDSTLLVEKMGSTKFSSFIQDCFKDISAIALDLGGEIYQFVGDEAVLSWQITTRKSFNNALQMHFSLAERLEKKRQYYIDKHNQFPEFRSSIHSGIVSAALVGVYKKEMAYHGGVLNLCSRLQKVCRDHDADLVISESFYNHLIADYPFSFLPITDIELKGISEKQLVYKATIDRF</sequence>
<dbReference type="EMBL" id="CP147988">
    <property type="protein sequence ID" value="WXK49061.1"/>
    <property type="molecule type" value="Genomic_DNA"/>
</dbReference>
<dbReference type="Pfam" id="PF00211">
    <property type="entry name" value="Guanylate_cyc"/>
    <property type="match status" value="1"/>
</dbReference>
<keyword evidence="1" id="KW-0812">Transmembrane</keyword>
<feature type="transmembrane region" description="Helical" evidence="1">
    <location>
        <begin position="12"/>
        <end position="32"/>
    </location>
</feature>
<evidence type="ECO:0000313" key="3">
    <source>
        <dbReference type="EMBL" id="WXK49061.1"/>
    </source>
</evidence>
<feature type="transmembrane region" description="Helical" evidence="1">
    <location>
        <begin position="56"/>
        <end position="78"/>
    </location>
</feature>
<feature type="transmembrane region" description="Helical" evidence="1">
    <location>
        <begin position="90"/>
        <end position="112"/>
    </location>
</feature>
<keyword evidence="4" id="KW-1185">Reference proteome</keyword>
<dbReference type="InterPro" id="IPR001054">
    <property type="entry name" value="A/G_cyclase"/>
</dbReference>
<evidence type="ECO:0000259" key="2">
    <source>
        <dbReference type="PROSITE" id="PS50125"/>
    </source>
</evidence>
<dbReference type="InterPro" id="IPR050697">
    <property type="entry name" value="Adenylyl/Guanylyl_Cyclase_3/4"/>
</dbReference>
<dbReference type="EC" id="4.6.1.-" evidence="3"/>